<proteinExistence type="predicted"/>
<sequence length="54" mass="5872">MTCDRRHASSSTVACPHRTYYKPLEKGLSTILTSRDCVRNAPVSHPLPGNGGEC</sequence>
<organism evidence="1 2">
    <name type="scientific">Dufourea novaeangliae</name>
    <name type="common">Sweat bee</name>
    <dbReference type="NCBI Taxonomy" id="178035"/>
    <lineage>
        <taxon>Eukaryota</taxon>
        <taxon>Metazoa</taxon>
        <taxon>Ecdysozoa</taxon>
        <taxon>Arthropoda</taxon>
        <taxon>Hexapoda</taxon>
        <taxon>Insecta</taxon>
        <taxon>Pterygota</taxon>
        <taxon>Neoptera</taxon>
        <taxon>Endopterygota</taxon>
        <taxon>Hymenoptera</taxon>
        <taxon>Apocrita</taxon>
        <taxon>Aculeata</taxon>
        <taxon>Apoidea</taxon>
        <taxon>Anthophila</taxon>
        <taxon>Halictidae</taxon>
        <taxon>Rophitinae</taxon>
        <taxon>Dufourea</taxon>
    </lineage>
</organism>
<keyword evidence="2" id="KW-1185">Reference proteome</keyword>
<evidence type="ECO:0000313" key="2">
    <source>
        <dbReference type="Proteomes" id="UP000076502"/>
    </source>
</evidence>
<reference evidence="1 2" key="1">
    <citation type="submission" date="2015-07" db="EMBL/GenBank/DDBJ databases">
        <title>The genome of Dufourea novaeangliae.</title>
        <authorList>
            <person name="Pan H."/>
            <person name="Kapheim K."/>
        </authorList>
    </citation>
    <scope>NUCLEOTIDE SEQUENCE [LARGE SCALE GENOMIC DNA]</scope>
    <source>
        <strain evidence="1">0120121106</strain>
        <tissue evidence="1">Whole body</tissue>
    </source>
</reference>
<protein>
    <submittedName>
        <fullName evidence="1">Uncharacterized protein</fullName>
    </submittedName>
</protein>
<dbReference type="EMBL" id="KQ434808">
    <property type="protein sequence ID" value="KZC06176.1"/>
    <property type="molecule type" value="Genomic_DNA"/>
</dbReference>
<accession>A0A154P2M9</accession>
<dbReference type="AlphaFoldDB" id="A0A154P2M9"/>
<name>A0A154P2M9_DUFNO</name>
<evidence type="ECO:0000313" key="1">
    <source>
        <dbReference type="EMBL" id="KZC06176.1"/>
    </source>
</evidence>
<gene>
    <name evidence="1" type="ORF">WN55_07350</name>
</gene>
<dbReference type="Proteomes" id="UP000076502">
    <property type="component" value="Unassembled WGS sequence"/>
</dbReference>